<keyword evidence="1" id="KW-0812">Transmembrane</keyword>
<dbReference type="InterPro" id="IPR052948">
    <property type="entry name" value="Low_temp-induced_all0457"/>
</dbReference>
<keyword evidence="3" id="KW-1185">Reference proteome</keyword>
<dbReference type="EMBL" id="CP003600">
    <property type="protein sequence ID" value="AFY96597.1"/>
    <property type="molecule type" value="Genomic_DNA"/>
</dbReference>
<accession>K9UNB4</accession>
<dbReference type="PANTHER" id="PTHR36109:SF2">
    <property type="entry name" value="MEMBRANE PROTEIN"/>
    <property type="match status" value="1"/>
</dbReference>
<gene>
    <name evidence="2" type="ORF">Cha6605_5741</name>
</gene>
<dbReference type="PANTHER" id="PTHR36109">
    <property type="entry name" value="MEMBRANE PROTEIN-RELATED"/>
    <property type="match status" value="1"/>
</dbReference>
<keyword evidence="1" id="KW-0472">Membrane</keyword>
<evidence type="ECO:0000313" key="3">
    <source>
        <dbReference type="Proteomes" id="UP000010366"/>
    </source>
</evidence>
<dbReference type="RefSeq" id="WP_015162673.1">
    <property type="nucleotide sequence ID" value="NC_019697.1"/>
</dbReference>
<dbReference type="HOGENOM" id="CLU_083853_0_0_3"/>
<keyword evidence="1" id="KW-1133">Transmembrane helix</keyword>
<name>K9UNB4_CHAP6</name>
<reference evidence="2 3" key="1">
    <citation type="submission" date="2012-05" db="EMBL/GenBank/DDBJ databases">
        <title>Finished chromosome of genome of Chamaesiphon sp. PCC 6605.</title>
        <authorList>
            <consortium name="US DOE Joint Genome Institute"/>
            <person name="Gugger M."/>
            <person name="Coursin T."/>
            <person name="Rippka R."/>
            <person name="Tandeau De Marsac N."/>
            <person name="Huntemann M."/>
            <person name="Wei C.-L."/>
            <person name="Han J."/>
            <person name="Detter J.C."/>
            <person name="Han C."/>
            <person name="Tapia R."/>
            <person name="Chen A."/>
            <person name="Kyrpides N."/>
            <person name="Mavromatis K."/>
            <person name="Markowitz V."/>
            <person name="Szeto E."/>
            <person name="Ivanova N."/>
            <person name="Pagani I."/>
            <person name="Pati A."/>
            <person name="Goodwin L."/>
            <person name="Nordberg H.P."/>
            <person name="Cantor M.N."/>
            <person name="Hua S.X."/>
            <person name="Woyke T."/>
            <person name="Kerfeld C.A."/>
        </authorList>
    </citation>
    <scope>NUCLEOTIDE SEQUENCE [LARGE SCALE GENOMIC DNA]</scope>
    <source>
        <strain evidence="3">ATCC 27169 / PCC 6605</strain>
    </source>
</reference>
<proteinExistence type="predicted"/>
<protein>
    <recommendedName>
        <fullName evidence="4">General stress protein 17M-like domain-containing protein</fullName>
    </recommendedName>
</protein>
<evidence type="ECO:0000313" key="2">
    <source>
        <dbReference type="EMBL" id="AFY96597.1"/>
    </source>
</evidence>
<dbReference type="OrthoDB" id="462701at2"/>
<feature type="transmembrane region" description="Helical" evidence="1">
    <location>
        <begin position="75"/>
        <end position="98"/>
    </location>
</feature>
<dbReference type="Proteomes" id="UP000010366">
    <property type="component" value="Chromosome"/>
</dbReference>
<organism evidence="2 3">
    <name type="scientific">Chamaesiphon minutus (strain ATCC 27169 / PCC 6605)</name>
    <dbReference type="NCBI Taxonomy" id="1173020"/>
    <lineage>
        <taxon>Bacteria</taxon>
        <taxon>Bacillati</taxon>
        <taxon>Cyanobacteriota</taxon>
        <taxon>Cyanophyceae</taxon>
        <taxon>Gomontiellales</taxon>
        <taxon>Chamaesiphonaceae</taxon>
        <taxon>Chamaesiphon</taxon>
    </lineage>
</organism>
<dbReference type="AlphaFoldDB" id="K9UNB4"/>
<evidence type="ECO:0008006" key="4">
    <source>
        <dbReference type="Google" id="ProtNLM"/>
    </source>
</evidence>
<dbReference type="eggNOG" id="COG3861">
    <property type="taxonomic scope" value="Bacteria"/>
</dbReference>
<dbReference type="KEGG" id="cmp:Cha6605_5741"/>
<evidence type="ECO:0000256" key="1">
    <source>
        <dbReference type="SAM" id="Phobius"/>
    </source>
</evidence>
<feature type="transmembrane region" description="Helical" evidence="1">
    <location>
        <begin position="104"/>
        <end position="124"/>
    </location>
</feature>
<sequence length="181" mass="18945">MASARKNAVGMFPERDRVEAAMNQLQASGFSMNNVSVVDPHAQTADTTLGKLTDPVVESPEDATRDRPIDKIQHGAAGATAIGSVAGGVVAGLTTLAFPAFSGAVVLIGMAAGAFYGAVSGGLLSNEIGITLPEEQAKHYSELLERGNYLVVLKGTEPDIDRAETILKAADVSEWMVFDRN</sequence>
<dbReference type="STRING" id="1173020.Cha6605_5741"/>